<dbReference type="OrthoDB" id="120801at2759"/>
<dbReference type="VEuPathDB" id="FungiDB:H257_18755"/>
<evidence type="ECO:0000313" key="1">
    <source>
        <dbReference type="EMBL" id="ETV64335.1"/>
    </source>
</evidence>
<evidence type="ECO:0000313" key="2">
    <source>
        <dbReference type="EMBL" id="ETV64336.1"/>
    </source>
</evidence>
<dbReference type="RefSeq" id="XP_009846177.1">
    <property type="nucleotide sequence ID" value="XM_009847875.1"/>
</dbReference>
<reference evidence="1" key="1">
    <citation type="submission" date="2013-12" db="EMBL/GenBank/DDBJ databases">
        <title>The Genome Sequence of Aphanomyces astaci APO3.</title>
        <authorList>
            <consortium name="The Broad Institute Genomics Platform"/>
            <person name="Russ C."/>
            <person name="Tyler B."/>
            <person name="van West P."/>
            <person name="Dieguez-Uribeondo J."/>
            <person name="Young S.K."/>
            <person name="Zeng Q."/>
            <person name="Gargeya S."/>
            <person name="Fitzgerald M."/>
            <person name="Abouelleil A."/>
            <person name="Alvarado L."/>
            <person name="Chapman S.B."/>
            <person name="Gainer-Dewar J."/>
            <person name="Goldberg J."/>
            <person name="Griggs A."/>
            <person name="Gujja S."/>
            <person name="Hansen M."/>
            <person name="Howarth C."/>
            <person name="Imamovic A."/>
            <person name="Ireland A."/>
            <person name="Larimer J."/>
            <person name="McCowan C."/>
            <person name="Murphy C."/>
            <person name="Pearson M."/>
            <person name="Poon T.W."/>
            <person name="Priest M."/>
            <person name="Roberts A."/>
            <person name="Saif S."/>
            <person name="Shea T."/>
            <person name="Sykes S."/>
            <person name="Wortman J."/>
            <person name="Nusbaum C."/>
            <person name="Birren B."/>
        </authorList>
    </citation>
    <scope>NUCLEOTIDE SEQUENCE [LARGE SCALE GENOMIC DNA]</scope>
    <source>
        <strain evidence="1">APO3</strain>
    </source>
</reference>
<protein>
    <recommendedName>
        <fullName evidence="3">HTH psq-type domain-containing protein</fullName>
    </recommendedName>
</protein>
<gene>
    <name evidence="1" type="ORF">H257_18754</name>
    <name evidence="2" type="ORF">H257_18755</name>
</gene>
<accession>W4FA10</accession>
<dbReference type="AlphaFoldDB" id="W4FA10"/>
<dbReference type="RefSeq" id="XP_009846178.1">
    <property type="nucleotide sequence ID" value="XM_009847876.1"/>
</dbReference>
<evidence type="ECO:0008006" key="3">
    <source>
        <dbReference type="Google" id="ProtNLM"/>
    </source>
</evidence>
<dbReference type="EMBL" id="KI913324">
    <property type="protein sequence ID" value="ETV64336.1"/>
    <property type="molecule type" value="Genomic_DNA"/>
</dbReference>
<organism evidence="1">
    <name type="scientific">Aphanomyces astaci</name>
    <name type="common">Crayfish plague agent</name>
    <dbReference type="NCBI Taxonomy" id="112090"/>
    <lineage>
        <taxon>Eukaryota</taxon>
        <taxon>Sar</taxon>
        <taxon>Stramenopiles</taxon>
        <taxon>Oomycota</taxon>
        <taxon>Saprolegniomycetes</taxon>
        <taxon>Saprolegniales</taxon>
        <taxon>Verrucalvaceae</taxon>
        <taxon>Aphanomyces</taxon>
    </lineage>
</organism>
<sequence>MPSVAQKLYAVHIATASSVHHAAQSLGYGERTVRRWVMEQDKLRNFSGSKARQRNTGICGAVPIIPDAHDLVIHMKDIRRQEMAVTSSHMLQFLRSNHTDYMSTRKTEYKSLIWLLQHFADRHGFCKQRICRQKTTQVDLEGTRLEFGRYFHDKYPGMAMDTVYNASETVMYYDMCPSTIWAV</sequence>
<proteinExistence type="predicted"/>
<dbReference type="VEuPathDB" id="FungiDB:H257_18754"/>
<name>W4FA10_APHAT</name>
<dbReference type="GeneID" id="20820750"/>
<dbReference type="EMBL" id="KI913324">
    <property type="protein sequence ID" value="ETV64335.1"/>
    <property type="molecule type" value="Genomic_DNA"/>
</dbReference>
<dbReference type="GeneID" id="20820751"/>